<feature type="region of interest" description="Disordered" evidence="1">
    <location>
        <begin position="153"/>
        <end position="193"/>
    </location>
</feature>
<keyword evidence="3" id="KW-1185">Reference proteome</keyword>
<feature type="compositionally biased region" description="Polar residues" evidence="1">
    <location>
        <begin position="58"/>
        <end position="69"/>
    </location>
</feature>
<reference evidence="2 3" key="1">
    <citation type="submission" date="2024-01" db="EMBL/GenBank/DDBJ databases">
        <title>The genome of the rayed Mediterranean limpet Patella caerulea (Linnaeus, 1758).</title>
        <authorList>
            <person name="Anh-Thu Weber A."/>
            <person name="Halstead-Nussloch G."/>
        </authorList>
    </citation>
    <scope>NUCLEOTIDE SEQUENCE [LARGE SCALE GENOMIC DNA]</scope>
    <source>
        <strain evidence="2">AATW-2023a</strain>
        <tissue evidence="2">Whole specimen</tissue>
    </source>
</reference>
<dbReference type="AlphaFoldDB" id="A0AAN8JZ15"/>
<feature type="region of interest" description="Disordered" evidence="1">
    <location>
        <begin position="91"/>
        <end position="139"/>
    </location>
</feature>
<organism evidence="2 3">
    <name type="scientific">Patella caerulea</name>
    <name type="common">Rayed Mediterranean limpet</name>
    <dbReference type="NCBI Taxonomy" id="87958"/>
    <lineage>
        <taxon>Eukaryota</taxon>
        <taxon>Metazoa</taxon>
        <taxon>Spiralia</taxon>
        <taxon>Lophotrochozoa</taxon>
        <taxon>Mollusca</taxon>
        <taxon>Gastropoda</taxon>
        <taxon>Patellogastropoda</taxon>
        <taxon>Patelloidea</taxon>
        <taxon>Patellidae</taxon>
        <taxon>Patella</taxon>
    </lineage>
</organism>
<feature type="compositionally biased region" description="Basic residues" evidence="1">
    <location>
        <begin position="158"/>
        <end position="168"/>
    </location>
</feature>
<feature type="region of interest" description="Disordered" evidence="1">
    <location>
        <begin position="30"/>
        <end position="79"/>
    </location>
</feature>
<evidence type="ECO:0000313" key="3">
    <source>
        <dbReference type="Proteomes" id="UP001347796"/>
    </source>
</evidence>
<proteinExistence type="predicted"/>
<accession>A0AAN8JZ15</accession>
<name>A0AAN8JZ15_PATCE</name>
<feature type="compositionally biased region" description="Basic and acidic residues" evidence="1">
    <location>
        <begin position="30"/>
        <end position="39"/>
    </location>
</feature>
<protein>
    <submittedName>
        <fullName evidence="2">Uncharacterized protein</fullName>
    </submittedName>
</protein>
<comment type="caution">
    <text evidence="2">The sequence shown here is derived from an EMBL/GenBank/DDBJ whole genome shotgun (WGS) entry which is preliminary data.</text>
</comment>
<dbReference type="EMBL" id="JAZGQO010000003">
    <property type="protein sequence ID" value="KAK6188819.1"/>
    <property type="molecule type" value="Genomic_DNA"/>
</dbReference>
<sequence length="366" mass="42292">MGETYLHVTSPEVYSKRFSDYVKQFHADDVEDVKGEEKRLRNKNPQHSKRETYKSKNRSQNPRRMSESSMLPPINVATGVSTPSFSNGVWKFQTSNPAHGKSNIKTTRSVGQNVLLNQSQNSPTSRKDEKNLKTTTTSLDIRKSPETLRLTPIIPNDRKHKTEKKVSRKTTNENSPRLAPKTSNDHHKLKSRVNKNQKLKPFDEPFSIRRKIEQFKRWHEEQYLQKLQKLKQETEIKIDIPKPRSSPDKEAPKLKMSDKAGPLLPKTDNENLNSCDEVDSGNGSAFNLSSIMKSTTSRHKSAKTWKTWRDVNDSYAYTDVTKYIEDNELMTPEKETWIKEWADEVDRAYFHNSTSNKNEPLTISEA</sequence>
<feature type="compositionally biased region" description="Basic and acidic residues" evidence="1">
    <location>
        <begin position="237"/>
        <end position="258"/>
    </location>
</feature>
<dbReference type="Proteomes" id="UP001347796">
    <property type="component" value="Unassembled WGS sequence"/>
</dbReference>
<evidence type="ECO:0000256" key="1">
    <source>
        <dbReference type="SAM" id="MobiDB-lite"/>
    </source>
</evidence>
<feature type="region of interest" description="Disordered" evidence="1">
    <location>
        <begin position="237"/>
        <end position="269"/>
    </location>
</feature>
<gene>
    <name evidence="2" type="ORF">SNE40_004918</name>
</gene>
<feature type="compositionally biased region" description="Polar residues" evidence="1">
    <location>
        <begin position="91"/>
        <end position="124"/>
    </location>
</feature>
<evidence type="ECO:0000313" key="2">
    <source>
        <dbReference type="EMBL" id="KAK6188819.1"/>
    </source>
</evidence>